<dbReference type="AlphaFoldDB" id="A0A9D1TVL9"/>
<dbReference type="Proteomes" id="UP000823933">
    <property type="component" value="Unassembled WGS sequence"/>
</dbReference>
<organism evidence="1 2">
    <name type="scientific">Candidatus Faecalibacterium intestinigallinarum</name>
    <dbReference type="NCBI Taxonomy" id="2838581"/>
    <lineage>
        <taxon>Bacteria</taxon>
        <taxon>Bacillati</taxon>
        <taxon>Bacillota</taxon>
        <taxon>Clostridia</taxon>
        <taxon>Eubacteriales</taxon>
        <taxon>Oscillospiraceae</taxon>
        <taxon>Faecalibacterium</taxon>
    </lineage>
</organism>
<evidence type="ECO:0000313" key="1">
    <source>
        <dbReference type="EMBL" id="HIW08386.1"/>
    </source>
</evidence>
<evidence type="ECO:0000313" key="2">
    <source>
        <dbReference type="Proteomes" id="UP000823933"/>
    </source>
</evidence>
<comment type="caution">
    <text evidence="1">The sequence shown here is derived from an EMBL/GenBank/DDBJ whole genome shotgun (WGS) entry which is preliminary data.</text>
</comment>
<reference evidence="1" key="1">
    <citation type="journal article" date="2021" name="PeerJ">
        <title>Extensive microbial diversity within the chicken gut microbiome revealed by metagenomics and culture.</title>
        <authorList>
            <person name="Gilroy R."/>
            <person name="Ravi A."/>
            <person name="Getino M."/>
            <person name="Pursley I."/>
            <person name="Horton D.L."/>
            <person name="Alikhan N.F."/>
            <person name="Baker D."/>
            <person name="Gharbi K."/>
            <person name="Hall N."/>
            <person name="Watson M."/>
            <person name="Adriaenssens E.M."/>
            <person name="Foster-Nyarko E."/>
            <person name="Jarju S."/>
            <person name="Secka A."/>
            <person name="Antonio M."/>
            <person name="Oren A."/>
            <person name="Chaudhuri R.R."/>
            <person name="La Ragione R."/>
            <person name="Hildebrand F."/>
            <person name="Pallen M.J."/>
        </authorList>
    </citation>
    <scope>NUCLEOTIDE SEQUENCE</scope>
    <source>
        <strain evidence="1">ChiHcolR34-3080</strain>
    </source>
</reference>
<proteinExistence type="predicted"/>
<dbReference type="Pfam" id="PF05489">
    <property type="entry name" value="Phage_tail_X"/>
    <property type="match status" value="1"/>
</dbReference>
<sequence length="70" mass="7895">MASTYTTQQGDAWDLIAYRVYGDVKYTGWLMQHNFPLLDTFAFGYGTVLQTPPLPTPDPTVNLPAWRITA</sequence>
<name>A0A9D1TVL9_9FIRM</name>
<reference evidence="1" key="2">
    <citation type="submission" date="2021-04" db="EMBL/GenBank/DDBJ databases">
        <authorList>
            <person name="Gilroy R."/>
        </authorList>
    </citation>
    <scope>NUCLEOTIDE SEQUENCE</scope>
    <source>
        <strain evidence="1">ChiHcolR34-3080</strain>
    </source>
</reference>
<gene>
    <name evidence="1" type="ORF">H9890_03160</name>
</gene>
<dbReference type="EMBL" id="DXHQ01000037">
    <property type="protein sequence ID" value="HIW08386.1"/>
    <property type="molecule type" value="Genomic_DNA"/>
</dbReference>
<dbReference type="InterPro" id="IPR008861">
    <property type="entry name" value="GpX-like"/>
</dbReference>
<accession>A0A9D1TVL9</accession>
<protein>
    <submittedName>
        <fullName evidence="1">Tail protein X</fullName>
    </submittedName>
</protein>